<dbReference type="InterPro" id="IPR000498">
    <property type="entry name" value="OmpA-like_TM_dom"/>
</dbReference>
<keyword evidence="2" id="KW-0813">Transport</keyword>
<dbReference type="EMBL" id="JACCFH010000001">
    <property type="protein sequence ID" value="NYG34776.1"/>
    <property type="molecule type" value="Genomic_DNA"/>
</dbReference>
<gene>
    <name evidence="14" type="ORF">BDD16_003762</name>
</gene>
<dbReference type="AlphaFoldDB" id="A0A7Y9R078"/>
<organism evidence="14 15">
    <name type="scientific">Sphaerotilus montanus</name>
    <dbReference type="NCBI Taxonomy" id="522889"/>
    <lineage>
        <taxon>Bacteria</taxon>
        <taxon>Pseudomonadati</taxon>
        <taxon>Pseudomonadota</taxon>
        <taxon>Betaproteobacteria</taxon>
        <taxon>Burkholderiales</taxon>
        <taxon>Sphaerotilaceae</taxon>
        <taxon>Sphaerotilus</taxon>
    </lineage>
</organism>
<dbReference type="Proteomes" id="UP000518288">
    <property type="component" value="Unassembled WGS sequence"/>
</dbReference>
<accession>A0A7Y9R078</accession>
<dbReference type="PRINTS" id="PR01021">
    <property type="entry name" value="OMPADOMAIN"/>
</dbReference>
<evidence type="ECO:0000256" key="9">
    <source>
        <dbReference type="PROSITE-ProRule" id="PRU00473"/>
    </source>
</evidence>
<comment type="subcellular location">
    <subcellularLocation>
        <location evidence="1">Cell outer membrane</location>
        <topology evidence="1">Multi-pass membrane protein</topology>
    </subcellularLocation>
</comment>
<dbReference type="SUPFAM" id="SSF56925">
    <property type="entry name" value="OMPA-like"/>
    <property type="match status" value="1"/>
</dbReference>
<dbReference type="PANTHER" id="PTHR30329:SF21">
    <property type="entry name" value="LIPOPROTEIN YIAD-RELATED"/>
    <property type="match status" value="1"/>
</dbReference>
<keyword evidence="3" id="KW-1134">Transmembrane beta strand</keyword>
<dbReference type="InterPro" id="IPR006665">
    <property type="entry name" value="OmpA-like"/>
</dbReference>
<comment type="similarity">
    <text evidence="10">Belongs to the outer membrane OOP (TC 1.B.6) superfamily.</text>
</comment>
<evidence type="ECO:0000256" key="6">
    <source>
        <dbReference type="ARBA" id="ARBA00023114"/>
    </source>
</evidence>
<keyword evidence="4" id="KW-0812">Transmembrane</keyword>
<keyword evidence="5" id="KW-0406">Ion transport</keyword>
<evidence type="ECO:0000313" key="15">
    <source>
        <dbReference type="Proteomes" id="UP000518288"/>
    </source>
</evidence>
<feature type="region of interest" description="Disordered" evidence="11">
    <location>
        <begin position="342"/>
        <end position="365"/>
    </location>
</feature>
<evidence type="ECO:0000256" key="7">
    <source>
        <dbReference type="ARBA" id="ARBA00023136"/>
    </source>
</evidence>
<dbReference type="InterPro" id="IPR011250">
    <property type="entry name" value="OMP/PagP_B-barrel"/>
</dbReference>
<dbReference type="SUPFAM" id="SSF103088">
    <property type="entry name" value="OmpA-like"/>
    <property type="match status" value="1"/>
</dbReference>
<comment type="caution">
    <text evidence="14">The sequence shown here is derived from an EMBL/GenBank/DDBJ whole genome shotgun (WGS) entry which is preliminary data.</text>
</comment>
<dbReference type="InterPro" id="IPR006664">
    <property type="entry name" value="OMP_bac"/>
</dbReference>
<evidence type="ECO:0000256" key="11">
    <source>
        <dbReference type="SAM" id="MobiDB-lite"/>
    </source>
</evidence>
<dbReference type="RefSeq" id="WP_179635377.1">
    <property type="nucleotide sequence ID" value="NZ_JACCFH010000001.1"/>
</dbReference>
<keyword evidence="6" id="KW-0626">Porin</keyword>
<dbReference type="GO" id="GO:0046930">
    <property type="term" value="C:pore complex"/>
    <property type="evidence" value="ECO:0007669"/>
    <property type="project" value="UniProtKB-KW"/>
</dbReference>
<dbReference type="Pfam" id="PF00691">
    <property type="entry name" value="OmpA"/>
    <property type="match status" value="1"/>
</dbReference>
<evidence type="ECO:0000256" key="8">
    <source>
        <dbReference type="ARBA" id="ARBA00023237"/>
    </source>
</evidence>
<dbReference type="PANTHER" id="PTHR30329">
    <property type="entry name" value="STATOR ELEMENT OF FLAGELLAR MOTOR COMPLEX"/>
    <property type="match status" value="1"/>
</dbReference>
<dbReference type="GO" id="GO:0015288">
    <property type="term" value="F:porin activity"/>
    <property type="evidence" value="ECO:0007669"/>
    <property type="project" value="UniProtKB-KW"/>
</dbReference>
<proteinExistence type="inferred from homology"/>
<sequence>MRTLTTLMLAGFGALSASSALAQLREAPYAYGGLSVGQSRAKVDENRIANSQLGAGLTTSGVTSDETDTAYRLFGGYQFNRNFGVEAGFFDLGKFGLNATTVPVGSLIGEIKTQGVHLDLVGTLPVTERLSALGRIGAHYAKTRGNFRGTGAVTPLDPIPSTRETNVKLGVGLQYAVNSAFLVRGEVERYQVNDSVGHRGGVNVVSMSVVFPFGSAPAPTRMTRAEPAYVAPVVAAAPPPPEPAPVIVAAPVAPPVPPAPPPRHRVSFSAESLFNFDQSNVQPQGRAALDKFASELAGTQYETISVEGHTDRLGKPAYNQKLSMERASAVKDHLVSTGHIDPAKISATGKGESTPVTKPEDCKGTRQTPALVTCLQPDRRVEIEVTGTK</sequence>
<keyword evidence="12" id="KW-0732">Signal</keyword>
<evidence type="ECO:0000256" key="4">
    <source>
        <dbReference type="ARBA" id="ARBA00022692"/>
    </source>
</evidence>
<protein>
    <submittedName>
        <fullName evidence="14">OOP family OmpA-OmpF porin</fullName>
    </submittedName>
</protein>
<dbReference type="CDD" id="cd07185">
    <property type="entry name" value="OmpA_C-like"/>
    <property type="match status" value="1"/>
</dbReference>
<evidence type="ECO:0000259" key="13">
    <source>
        <dbReference type="PROSITE" id="PS51123"/>
    </source>
</evidence>
<dbReference type="Gene3D" id="2.40.160.20">
    <property type="match status" value="1"/>
</dbReference>
<dbReference type="Gene3D" id="3.30.1330.60">
    <property type="entry name" value="OmpA-like domain"/>
    <property type="match status" value="1"/>
</dbReference>
<evidence type="ECO:0000313" key="14">
    <source>
        <dbReference type="EMBL" id="NYG34776.1"/>
    </source>
</evidence>
<evidence type="ECO:0000256" key="2">
    <source>
        <dbReference type="ARBA" id="ARBA00022448"/>
    </source>
</evidence>
<dbReference type="InterPro" id="IPR036737">
    <property type="entry name" value="OmpA-like_sf"/>
</dbReference>
<evidence type="ECO:0000256" key="3">
    <source>
        <dbReference type="ARBA" id="ARBA00022452"/>
    </source>
</evidence>
<dbReference type="PROSITE" id="PS51123">
    <property type="entry name" value="OMPA_2"/>
    <property type="match status" value="1"/>
</dbReference>
<feature type="domain" description="OmpA-like" evidence="13">
    <location>
        <begin position="261"/>
        <end position="389"/>
    </location>
</feature>
<evidence type="ECO:0000256" key="10">
    <source>
        <dbReference type="RuleBase" id="RU003859"/>
    </source>
</evidence>
<dbReference type="GO" id="GO:0009279">
    <property type="term" value="C:cell outer membrane"/>
    <property type="evidence" value="ECO:0007669"/>
    <property type="project" value="UniProtKB-SubCell"/>
</dbReference>
<dbReference type="InterPro" id="IPR050330">
    <property type="entry name" value="Bact_OuterMem_StrucFunc"/>
</dbReference>
<evidence type="ECO:0000256" key="1">
    <source>
        <dbReference type="ARBA" id="ARBA00004571"/>
    </source>
</evidence>
<name>A0A7Y9R078_9BURK</name>
<feature type="chain" id="PRO_5031268143" evidence="12">
    <location>
        <begin position="23"/>
        <end position="389"/>
    </location>
</feature>
<keyword evidence="8" id="KW-0998">Cell outer membrane</keyword>
<evidence type="ECO:0000256" key="12">
    <source>
        <dbReference type="SAM" id="SignalP"/>
    </source>
</evidence>
<keyword evidence="15" id="KW-1185">Reference proteome</keyword>
<keyword evidence="7 9" id="KW-0472">Membrane</keyword>
<reference evidence="14 15" key="1">
    <citation type="submission" date="2020-07" db="EMBL/GenBank/DDBJ databases">
        <title>Genomic Encyclopedia of Archaeal and Bacterial Type Strains, Phase II (KMG-II): from individual species to whole genera.</title>
        <authorList>
            <person name="Goeker M."/>
        </authorList>
    </citation>
    <scope>NUCLEOTIDE SEQUENCE [LARGE SCALE GENOMIC DNA]</scope>
    <source>
        <strain evidence="14 15">DSM 21226</strain>
    </source>
</reference>
<dbReference type="Pfam" id="PF01389">
    <property type="entry name" value="OmpA_membrane"/>
    <property type="match status" value="1"/>
</dbReference>
<feature type="signal peptide" evidence="12">
    <location>
        <begin position="1"/>
        <end position="22"/>
    </location>
</feature>
<dbReference type="GO" id="GO:0006811">
    <property type="term" value="P:monoatomic ion transport"/>
    <property type="evidence" value="ECO:0007669"/>
    <property type="project" value="UniProtKB-KW"/>
</dbReference>
<evidence type="ECO:0000256" key="5">
    <source>
        <dbReference type="ARBA" id="ARBA00023065"/>
    </source>
</evidence>